<evidence type="ECO:0000256" key="1">
    <source>
        <dbReference type="SAM" id="Phobius"/>
    </source>
</evidence>
<dbReference type="EMBL" id="JBHSHC010000119">
    <property type="protein sequence ID" value="MFC4769152.1"/>
    <property type="molecule type" value="Genomic_DNA"/>
</dbReference>
<dbReference type="RefSeq" id="WP_380027349.1">
    <property type="nucleotide sequence ID" value="NZ_JBHSHC010000119.1"/>
</dbReference>
<feature type="transmembrane region" description="Helical" evidence="1">
    <location>
        <begin position="40"/>
        <end position="60"/>
    </location>
</feature>
<organism evidence="2 3">
    <name type="scientific">Effusibacillus consociatus</name>
    <dbReference type="NCBI Taxonomy" id="1117041"/>
    <lineage>
        <taxon>Bacteria</taxon>
        <taxon>Bacillati</taxon>
        <taxon>Bacillota</taxon>
        <taxon>Bacilli</taxon>
        <taxon>Bacillales</taxon>
        <taxon>Alicyclobacillaceae</taxon>
        <taxon>Effusibacillus</taxon>
    </lineage>
</organism>
<dbReference type="Proteomes" id="UP001596002">
    <property type="component" value="Unassembled WGS sequence"/>
</dbReference>
<name>A0ABV9Q961_9BACL</name>
<comment type="caution">
    <text evidence="2">The sequence shown here is derived from an EMBL/GenBank/DDBJ whole genome shotgun (WGS) entry which is preliminary data.</text>
</comment>
<reference evidence="3" key="1">
    <citation type="journal article" date="2019" name="Int. J. Syst. Evol. Microbiol.">
        <title>The Global Catalogue of Microorganisms (GCM) 10K type strain sequencing project: providing services to taxonomists for standard genome sequencing and annotation.</title>
        <authorList>
            <consortium name="The Broad Institute Genomics Platform"/>
            <consortium name="The Broad Institute Genome Sequencing Center for Infectious Disease"/>
            <person name="Wu L."/>
            <person name="Ma J."/>
        </authorList>
    </citation>
    <scope>NUCLEOTIDE SEQUENCE [LARGE SCALE GENOMIC DNA]</scope>
    <source>
        <strain evidence="3">WYCCWR 12678</strain>
    </source>
</reference>
<proteinExistence type="predicted"/>
<dbReference type="NCBIfam" id="NF033218">
    <property type="entry name" value="anchor_AmaP"/>
    <property type="match status" value="1"/>
</dbReference>
<keyword evidence="1" id="KW-0472">Membrane</keyword>
<protein>
    <submittedName>
        <fullName evidence="2">Alkaline shock response membrane anchor protein AmaP</fullName>
    </submittedName>
</protein>
<keyword evidence="1" id="KW-1133">Transmembrane helix</keyword>
<evidence type="ECO:0000313" key="2">
    <source>
        <dbReference type="EMBL" id="MFC4769152.1"/>
    </source>
</evidence>
<sequence length="178" mass="19833">MGFLDRILLFLFSLTVAFLSFLMATQIFGFNWLSQSFADYSTEILVGAVILFLVSLRFLFFRTGASREPQAIIHKTEHGEVRISTQTLESLADRATRLVRGVSDLKTKVRPSEVGIRLAIRISVDPDLDIPQITSSVQQKVKDYVEATAGVIVENVVVYVNDVAKVQAGKVSTRPRVE</sequence>
<evidence type="ECO:0000313" key="3">
    <source>
        <dbReference type="Proteomes" id="UP001596002"/>
    </source>
</evidence>
<accession>A0ABV9Q961</accession>
<keyword evidence="1" id="KW-0812">Transmembrane</keyword>
<keyword evidence="3" id="KW-1185">Reference proteome</keyword>
<gene>
    <name evidence="2" type="primary">amaP</name>
    <name evidence="2" type="ORF">ACFO8Q_17615</name>
</gene>